<comment type="caution">
    <text evidence="2">The sequence shown here is derived from an EMBL/GenBank/DDBJ whole genome shotgun (WGS) entry which is preliminary data.</text>
</comment>
<dbReference type="Proteomes" id="UP001596071">
    <property type="component" value="Unassembled WGS sequence"/>
</dbReference>
<protein>
    <submittedName>
        <fullName evidence="2">Fimbrial assembly protein</fullName>
    </submittedName>
</protein>
<keyword evidence="1" id="KW-0472">Membrane</keyword>
<keyword evidence="1" id="KW-0812">Transmembrane</keyword>
<evidence type="ECO:0000256" key="1">
    <source>
        <dbReference type="SAM" id="Phobius"/>
    </source>
</evidence>
<dbReference type="EMBL" id="JBHSNP010000026">
    <property type="protein sequence ID" value="MFC5603957.1"/>
    <property type="molecule type" value="Genomic_DNA"/>
</dbReference>
<evidence type="ECO:0000313" key="2">
    <source>
        <dbReference type="EMBL" id="MFC5603957.1"/>
    </source>
</evidence>
<gene>
    <name evidence="2" type="ORF">ACFPTP_12075</name>
</gene>
<reference evidence="3" key="1">
    <citation type="journal article" date="2019" name="Int. J. Syst. Evol. Microbiol.">
        <title>The Global Catalogue of Microorganisms (GCM) 10K type strain sequencing project: providing services to taxonomists for standard genome sequencing and annotation.</title>
        <authorList>
            <consortium name="The Broad Institute Genomics Platform"/>
            <consortium name="The Broad Institute Genome Sequencing Center for Infectious Disease"/>
            <person name="Wu L."/>
            <person name="Ma J."/>
        </authorList>
    </citation>
    <scope>NUCLEOTIDE SEQUENCE [LARGE SCALE GENOMIC DNA]</scope>
    <source>
        <strain evidence="3">KACC 11299</strain>
    </source>
</reference>
<dbReference type="RefSeq" id="WP_381445211.1">
    <property type="nucleotide sequence ID" value="NZ_JBHSNP010000026.1"/>
</dbReference>
<sequence>MLVDINLLPEKERERSTLLIAALVVLGAAILFWAILFVLSLSLSKETGRVESQIASLHASQEAVRQNMQPSTDVSDREKLASTVEWAEAYRFDTLPLLRELIALLPERGFFVSFEFTAPHESKVVVQFDDKSDAAYYLTRMKSSTIVSVATMESLVAERLDEERDLQTLPRFEATYHIEYVDERSFVVEVDDPIETEGQEDDFDE</sequence>
<keyword evidence="3" id="KW-1185">Reference proteome</keyword>
<proteinExistence type="predicted"/>
<keyword evidence="1" id="KW-1133">Transmembrane helix</keyword>
<evidence type="ECO:0000313" key="3">
    <source>
        <dbReference type="Proteomes" id="UP001596071"/>
    </source>
</evidence>
<accession>A0ABW0TY59</accession>
<feature type="transmembrane region" description="Helical" evidence="1">
    <location>
        <begin position="20"/>
        <end position="43"/>
    </location>
</feature>
<organism evidence="2 3">
    <name type="scientific">Sporosarcina koreensis</name>
    <dbReference type="NCBI Taxonomy" id="334735"/>
    <lineage>
        <taxon>Bacteria</taxon>
        <taxon>Bacillati</taxon>
        <taxon>Bacillota</taxon>
        <taxon>Bacilli</taxon>
        <taxon>Bacillales</taxon>
        <taxon>Caryophanaceae</taxon>
        <taxon>Sporosarcina</taxon>
    </lineage>
</organism>
<name>A0ABW0TY59_9BACL</name>